<evidence type="ECO:0000313" key="3">
    <source>
        <dbReference type="Proteomes" id="UP000239899"/>
    </source>
</evidence>
<proteinExistence type="predicted"/>
<evidence type="ECO:0000313" key="2">
    <source>
        <dbReference type="EMBL" id="PRW33996.1"/>
    </source>
</evidence>
<feature type="transmembrane region" description="Helical" evidence="1">
    <location>
        <begin position="493"/>
        <end position="517"/>
    </location>
</feature>
<comment type="caution">
    <text evidence="2">The sequence shown here is derived from an EMBL/GenBank/DDBJ whole genome shotgun (WGS) entry which is preliminary data.</text>
</comment>
<gene>
    <name evidence="2" type="ORF">C2E21_7222</name>
</gene>
<organism evidence="2 3">
    <name type="scientific">Chlorella sorokiniana</name>
    <name type="common">Freshwater green alga</name>
    <dbReference type="NCBI Taxonomy" id="3076"/>
    <lineage>
        <taxon>Eukaryota</taxon>
        <taxon>Viridiplantae</taxon>
        <taxon>Chlorophyta</taxon>
        <taxon>core chlorophytes</taxon>
        <taxon>Trebouxiophyceae</taxon>
        <taxon>Chlorellales</taxon>
        <taxon>Chlorellaceae</taxon>
        <taxon>Chlorella clade</taxon>
        <taxon>Chlorella</taxon>
    </lineage>
</organism>
<dbReference type="AlphaFoldDB" id="A0A2P6TIA1"/>
<evidence type="ECO:0000256" key="1">
    <source>
        <dbReference type="SAM" id="Phobius"/>
    </source>
</evidence>
<feature type="transmembrane region" description="Helical" evidence="1">
    <location>
        <begin position="529"/>
        <end position="551"/>
    </location>
</feature>
<reference evidence="2 3" key="1">
    <citation type="journal article" date="2018" name="Plant J.">
        <title>Genome sequences of Chlorella sorokiniana UTEX 1602 and Micractinium conductrix SAG 241.80: implications to maltose excretion by a green alga.</title>
        <authorList>
            <person name="Arriola M.B."/>
            <person name="Velmurugan N."/>
            <person name="Zhang Y."/>
            <person name="Plunkett M.H."/>
            <person name="Hondzo H."/>
            <person name="Barney B.M."/>
        </authorList>
    </citation>
    <scope>NUCLEOTIDE SEQUENCE [LARGE SCALE GENOMIC DNA]</scope>
    <source>
        <strain evidence="3">UTEX 1602</strain>
    </source>
</reference>
<accession>A0A2P6TIA1</accession>
<protein>
    <submittedName>
        <fullName evidence="2">Uncharacterized protein</fullName>
    </submittedName>
</protein>
<keyword evidence="1" id="KW-0472">Membrane</keyword>
<dbReference type="Proteomes" id="UP000239899">
    <property type="component" value="Unassembled WGS sequence"/>
</dbReference>
<dbReference type="EMBL" id="LHPG02000015">
    <property type="protein sequence ID" value="PRW33996.1"/>
    <property type="molecule type" value="Genomic_DNA"/>
</dbReference>
<keyword evidence="1" id="KW-0812">Transmembrane</keyword>
<keyword evidence="3" id="KW-1185">Reference proteome</keyword>
<sequence length="557" mass="57648">MAAEQCEEASSADALVESVLALPSPLAARIGAAAEALSPLDFCGQFPVDCRLVAQAYRQASLLGSVQRETARAAPLCVLVDIEALKQPWGPVRRPQALAACLRWLLGLPNLRAVRFANGGKGGMLGEEELGLLLQLVAAHPEAAAGLQHIDISTQELGRQFDAGLLGPLTRLRSLKLYWYSTADLSGLPPSVLSVEMRLPGSNFRLYRITAGLPPAAGEGAAEMLPPAVQVTVERIAFGPLADMGQALQGLAPDEGIFAENPTAAAILQTLQQLQADYAALGHVAPISQPPRHSLDQLTIDADGMNMSLSAGLLFGAARSLAVTRGGRVRLLLPQPALPGGRAMSVRVLFLMAAAAYGADAAAGPGPGPAALPGPAAPISSERLAFPMSVACAEALLDAFRAAPNLATAHLGGRKWTVGLAGYCTGVQLHPAELLDFVRVVQRSCPERFGYLRAAAAPEPFSTEPPPLLLSRSAVDSLVIGRAASSCRGASKALGAVLACWAAGLGLGPALGLLPFTPRLGLLSSSTRAWVRFGKAAAVLGIPALLLGSLAQQLDTL</sequence>
<name>A0A2P6TIA1_CHLSO</name>
<keyword evidence="1" id="KW-1133">Transmembrane helix</keyword>